<protein>
    <submittedName>
        <fullName evidence="1">Uncharacterized protein</fullName>
    </submittedName>
</protein>
<accession>A0ACC1SYM6</accession>
<sequence length="722" mass="80695">MQTPAPHKSSPSPGAPQLRRTGTARSKYTLRACQECRRRRAKCDGHKPSCSRCLDRGLDCVFSTNIDHRGSAPRSYVSLLQNRISLLEQVLQIHSIDVDLSLAQVAAQNHGLNDEPPRGSQLSSPSDAELQHDPGSTPYSQDALGGPEYRGCDAPFFGATSGRLDLSTNLDTRLSDRNSEPNPDSTHHLAIAPRPSIQSQAEVCPQPRTRHTPHYRSVELQEHLIDVYFEWEQPWLQVVDEALFRDSRRNNGRYYSALLLDCMLALASRYSERTEARSDPRDPNTAGMIFIKAAESRLQSELTWPRITTVQSLAIMAIFYVAVGSDAAGWLHHGMAIRLILDMGLNIDPTTETGLSRLLDVELQLRRQIYWSLYCSDKLWASYTGRICTMLDSQGSVPLMESTLPSNGLHEPSSLSDPKKIFLALFLRFFSTQCQILERVLTNLYAPKGLEKTQERCLFFDNCFLDLQSWFFALPKELKAGPDQPNASPHVYLLNMCFHTCIILLAKPFLPKRSTSTELDLAPDSNREQLALGCCRQASKDICYLSNRYRAAFGSFRRSPLTATHCTLTAALMALFLTDGNRGDLTCCVTTLGELADSWTPAKRYWQTLSRVLRDNQVPKASQTRKETAKSGVTRHDVDVGGLAGISEGSCPVGLPLDMSSQWAGPMDSRVPQFADDVLEVSSVLDFSQLDLDQLDLSPLVLPFDYMGYNAPSFDFQWFPQN</sequence>
<organism evidence="1 2">
    <name type="scientific">Fusarium decemcellulare</name>
    <dbReference type="NCBI Taxonomy" id="57161"/>
    <lineage>
        <taxon>Eukaryota</taxon>
        <taxon>Fungi</taxon>
        <taxon>Dikarya</taxon>
        <taxon>Ascomycota</taxon>
        <taxon>Pezizomycotina</taxon>
        <taxon>Sordariomycetes</taxon>
        <taxon>Hypocreomycetidae</taxon>
        <taxon>Hypocreales</taxon>
        <taxon>Nectriaceae</taxon>
        <taxon>Fusarium</taxon>
        <taxon>Fusarium decemcellulare species complex</taxon>
    </lineage>
</organism>
<dbReference type="EMBL" id="JANRMS010000036">
    <property type="protein sequence ID" value="KAJ3548888.1"/>
    <property type="molecule type" value="Genomic_DNA"/>
</dbReference>
<comment type="caution">
    <text evidence="1">The sequence shown here is derived from an EMBL/GenBank/DDBJ whole genome shotgun (WGS) entry which is preliminary data.</text>
</comment>
<dbReference type="Proteomes" id="UP001148629">
    <property type="component" value="Unassembled WGS sequence"/>
</dbReference>
<keyword evidence="2" id="KW-1185">Reference proteome</keyword>
<reference evidence="1" key="1">
    <citation type="submission" date="2022-08" db="EMBL/GenBank/DDBJ databases">
        <title>Genome Sequence of Fusarium decemcellulare.</title>
        <authorList>
            <person name="Buettner E."/>
        </authorList>
    </citation>
    <scope>NUCLEOTIDE SEQUENCE</scope>
    <source>
        <strain evidence="1">Babe19</strain>
    </source>
</reference>
<gene>
    <name evidence="1" type="ORF">NM208_g790</name>
</gene>
<name>A0ACC1SYM6_9HYPO</name>
<evidence type="ECO:0000313" key="1">
    <source>
        <dbReference type="EMBL" id="KAJ3548888.1"/>
    </source>
</evidence>
<evidence type="ECO:0000313" key="2">
    <source>
        <dbReference type="Proteomes" id="UP001148629"/>
    </source>
</evidence>
<proteinExistence type="predicted"/>